<feature type="signal peptide" evidence="1">
    <location>
        <begin position="1"/>
        <end position="20"/>
    </location>
</feature>
<dbReference type="Proteomes" id="UP000235371">
    <property type="component" value="Unassembled WGS sequence"/>
</dbReference>
<dbReference type="SUPFAM" id="SSF63829">
    <property type="entry name" value="Calcium-dependent phosphotriesterase"/>
    <property type="match status" value="1"/>
</dbReference>
<dbReference type="GeneID" id="36594179"/>
<dbReference type="AlphaFoldDB" id="A0A2J6SKH4"/>
<evidence type="ECO:0000313" key="2">
    <source>
        <dbReference type="EMBL" id="PMD51278.1"/>
    </source>
</evidence>
<feature type="chain" id="PRO_5014415431" description="SMP-30/Gluconolactonase/LRE-like region domain-containing protein" evidence="1">
    <location>
        <begin position="21"/>
        <end position="342"/>
    </location>
</feature>
<gene>
    <name evidence="2" type="ORF">K444DRAFT_656650</name>
</gene>
<organism evidence="2 3">
    <name type="scientific">Hyaloscypha bicolor E</name>
    <dbReference type="NCBI Taxonomy" id="1095630"/>
    <lineage>
        <taxon>Eukaryota</taxon>
        <taxon>Fungi</taxon>
        <taxon>Dikarya</taxon>
        <taxon>Ascomycota</taxon>
        <taxon>Pezizomycotina</taxon>
        <taxon>Leotiomycetes</taxon>
        <taxon>Helotiales</taxon>
        <taxon>Hyaloscyphaceae</taxon>
        <taxon>Hyaloscypha</taxon>
        <taxon>Hyaloscypha bicolor</taxon>
    </lineage>
</organism>
<dbReference type="InParanoid" id="A0A2J6SKH4"/>
<name>A0A2J6SKH4_9HELO</name>
<evidence type="ECO:0000256" key="1">
    <source>
        <dbReference type="SAM" id="SignalP"/>
    </source>
</evidence>
<keyword evidence="1" id="KW-0732">Signal</keyword>
<keyword evidence="3" id="KW-1185">Reference proteome</keyword>
<dbReference type="STRING" id="1095630.A0A2J6SKH4"/>
<proteinExistence type="predicted"/>
<dbReference type="PANTHER" id="PTHR42060:SF1">
    <property type="entry name" value="NHL REPEAT-CONTAINING PROTEIN"/>
    <property type="match status" value="1"/>
</dbReference>
<protein>
    <recommendedName>
        <fullName evidence="4">SMP-30/Gluconolactonase/LRE-like region domain-containing protein</fullName>
    </recommendedName>
</protein>
<dbReference type="EMBL" id="KZ613912">
    <property type="protein sequence ID" value="PMD51278.1"/>
    <property type="molecule type" value="Genomic_DNA"/>
</dbReference>
<dbReference type="InterPro" id="IPR011042">
    <property type="entry name" value="6-blade_b-propeller_TolB-like"/>
</dbReference>
<dbReference type="Gene3D" id="2.120.10.30">
    <property type="entry name" value="TolB, C-terminal domain"/>
    <property type="match status" value="1"/>
</dbReference>
<reference evidence="2 3" key="1">
    <citation type="submission" date="2016-04" db="EMBL/GenBank/DDBJ databases">
        <title>A degradative enzymes factory behind the ericoid mycorrhizal symbiosis.</title>
        <authorList>
            <consortium name="DOE Joint Genome Institute"/>
            <person name="Martino E."/>
            <person name="Morin E."/>
            <person name="Grelet G."/>
            <person name="Kuo A."/>
            <person name="Kohler A."/>
            <person name="Daghino S."/>
            <person name="Barry K."/>
            <person name="Choi C."/>
            <person name="Cichocki N."/>
            <person name="Clum A."/>
            <person name="Copeland A."/>
            <person name="Hainaut M."/>
            <person name="Haridas S."/>
            <person name="Labutti K."/>
            <person name="Lindquist E."/>
            <person name="Lipzen A."/>
            <person name="Khouja H.-R."/>
            <person name="Murat C."/>
            <person name="Ohm R."/>
            <person name="Olson A."/>
            <person name="Spatafora J."/>
            <person name="Veneault-Fourrey C."/>
            <person name="Henrissat B."/>
            <person name="Grigoriev I."/>
            <person name="Martin F."/>
            <person name="Perotto S."/>
        </authorList>
    </citation>
    <scope>NUCLEOTIDE SEQUENCE [LARGE SCALE GENOMIC DNA]</scope>
    <source>
        <strain evidence="2 3">E</strain>
    </source>
</reference>
<dbReference type="RefSeq" id="XP_024728182.1">
    <property type="nucleotide sequence ID" value="XM_024886102.1"/>
</dbReference>
<dbReference type="InterPro" id="IPR052998">
    <property type="entry name" value="Hetero-Diels-Alderase-like"/>
</dbReference>
<evidence type="ECO:0000313" key="3">
    <source>
        <dbReference type="Proteomes" id="UP000235371"/>
    </source>
</evidence>
<evidence type="ECO:0008006" key="4">
    <source>
        <dbReference type="Google" id="ProtNLM"/>
    </source>
</evidence>
<dbReference type="OrthoDB" id="9977941at2759"/>
<accession>A0A2J6SKH4</accession>
<sequence>MVHFWQIILLPSFLLNIVKAVPSPLPSNLAIHTIYEFPNETWIENIAVSSNGNLLLNLLSTPQLYQLQALNPVPGSAKLLYTFPYATGLTGIAEIQPDVFAVLAGNWSIGTFSTTPGSWSVWKVDFRRGRKNDPAVSKITDLTKASFANGMTLLTPGSPYLLIADSVLGVVWRLDYLTSEYEIILESPLMLPPPGPIVLGINGIHVFDSSVYFTNSFQGLFARVPVELYGPDAGSATGDYVVVANNGPGDDFAFDKEGNAYITQDPSDALELVTRKGMVTVLAGNVNSTILEGDTAASFGRTKWDENVLYVVTNGGIAGAVKGTQITGGKVLAVDVKALLSS</sequence>
<dbReference type="PANTHER" id="PTHR42060">
    <property type="entry name" value="NHL REPEAT-CONTAINING PROTEIN-RELATED"/>
    <property type="match status" value="1"/>
</dbReference>